<protein>
    <recommendedName>
        <fullName evidence="2">Tyr recombinase domain-containing protein</fullName>
    </recommendedName>
</protein>
<keyword evidence="4" id="KW-1185">Reference proteome</keyword>
<dbReference type="SUPFAM" id="SSF56349">
    <property type="entry name" value="DNA breaking-rejoining enzymes"/>
    <property type="match status" value="1"/>
</dbReference>
<sequence length="194" mass="21693">MARDNLSPHYQLACRWVPWLLAYTGARVGEIAQLRAEDVMKVDGVHVLNITPAAGSVKTGQYRHVPLHTHLIDMGFLDVAEAKGNGPLFYASEAATRRTDKASKSLAEKVGQKVRDMVREVGISAADVEQPNHAWRHRFKTLSRRWGLDSEAAHHMQGHATETEGQDYGSWPVERLSAEIEKLPRYEVKALQSS</sequence>
<dbReference type="GO" id="GO:0015074">
    <property type="term" value="P:DNA integration"/>
    <property type="evidence" value="ECO:0007669"/>
    <property type="project" value="InterPro"/>
</dbReference>
<dbReference type="OrthoDB" id="9784724at2"/>
<dbReference type="EMBL" id="VFSU01000019">
    <property type="protein sequence ID" value="TPE62308.1"/>
    <property type="molecule type" value="Genomic_DNA"/>
</dbReference>
<evidence type="ECO:0000259" key="2">
    <source>
        <dbReference type="PROSITE" id="PS51898"/>
    </source>
</evidence>
<dbReference type="Pfam" id="PF00589">
    <property type="entry name" value="Phage_integrase"/>
    <property type="match status" value="1"/>
</dbReference>
<gene>
    <name evidence="3" type="ORF">FJQ54_07235</name>
</gene>
<dbReference type="Proteomes" id="UP000319897">
    <property type="component" value="Unassembled WGS sequence"/>
</dbReference>
<accession>A0A501XNT4</accession>
<dbReference type="GO" id="GO:0003677">
    <property type="term" value="F:DNA binding"/>
    <property type="evidence" value="ECO:0007669"/>
    <property type="project" value="InterPro"/>
</dbReference>
<comment type="caution">
    <text evidence="3">The sequence shown here is derived from an EMBL/GenBank/DDBJ whole genome shotgun (WGS) entry which is preliminary data.</text>
</comment>
<dbReference type="GO" id="GO:0006310">
    <property type="term" value="P:DNA recombination"/>
    <property type="evidence" value="ECO:0007669"/>
    <property type="project" value="UniProtKB-KW"/>
</dbReference>
<organism evidence="3 4">
    <name type="scientific">Sandaracinobacter neustonicus</name>
    <dbReference type="NCBI Taxonomy" id="1715348"/>
    <lineage>
        <taxon>Bacteria</taxon>
        <taxon>Pseudomonadati</taxon>
        <taxon>Pseudomonadota</taxon>
        <taxon>Alphaproteobacteria</taxon>
        <taxon>Sphingomonadales</taxon>
        <taxon>Sphingosinicellaceae</taxon>
        <taxon>Sandaracinobacter</taxon>
    </lineage>
</organism>
<dbReference type="Gene3D" id="1.10.443.10">
    <property type="entry name" value="Intergrase catalytic core"/>
    <property type="match status" value="1"/>
</dbReference>
<dbReference type="PROSITE" id="PS51898">
    <property type="entry name" value="TYR_RECOMBINASE"/>
    <property type="match status" value="1"/>
</dbReference>
<dbReference type="InterPro" id="IPR002104">
    <property type="entry name" value="Integrase_catalytic"/>
</dbReference>
<evidence type="ECO:0000313" key="3">
    <source>
        <dbReference type="EMBL" id="TPE62308.1"/>
    </source>
</evidence>
<dbReference type="AlphaFoldDB" id="A0A501XNT4"/>
<dbReference type="InterPro" id="IPR013762">
    <property type="entry name" value="Integrase-like_cat_sf"/>
</dbReference>
<keyword evidence="1" id="KW-0233">DNA recombination</keyword>
<dbReference type="InterPro" id="IPR011010">
    <property type="entry name" value="DNA_brk_join_enz"/>
</dbReference>
<name>A0A501XNT4_9SPHN</name>
<evidence type="ECO:0000313" key="4">
    <source>
        <dbReference type="Proteomes" id="UP000319897"/>
    </source>
</evidence>
<feature type="domain" description="Tyr recombinase" evidence="2">
    <location>
        <begin position="1"/>
        <end position="181"/>
    </location>
</feature>
<evidence type="ECO:0000256" key="1">
    <source>
        <dbReference type="ARBA" id="ARBA00023172"/>
    </source>
</evidence>
<proteinExistence type="predicted"/>
<reference evidence="3 4" key="1">
    <citation type="submission" date="2019-06" db="EMBL/GenBank/DDBJ databases">
        <authorList>
            <person name="Lee I."/>
            <person name="Jang G.I."/>
            <person name="Hwang C.Y."/>
        </authorList>
    </citation>
    <scope>NUCLEOTIDE SEQUENCE [LARGE SCALE GENOMIC DNA]</scope>
    <source>
        <strain evidence="3 4">PAMC 28131</strain>
    </source>
</reference>